<dbReference type="InterPro" id="IPR015421">
    <property type="entry name" value="PyrdxlP-dep_Trfase_major"/>
</dbReference>
<dbReference type="Gene3D" id="3.40.640.10">
    <property type="entry name" value="Type I PLP-dependent aspartate aminotransferase-like (Major domain)"/>
    <property type="match status" value="1"/>
</dbReference>
<comment type="similarity">
    <text evidence="3">Belongs to the class-V pyridoxal-phosphate-dependent aminotransferase family. SerC subfamily.</text>
</comment>
<sequence>MSFSRSDVHNFAAGPSPLPTPVLEEAAKGLLNYKGTGMGICELSHRSKEFEAIIFGAEANLRKLLSIPDNYSVLFAQGGATTQFSSTLLNILAYRRMQHKADTSYTPPPVDYVVTGTWSAKAHQEAQRLCMPPQPGAEPLAHPRIAATTKPTKYTTLPKADEYSFSPDAAMVYYCENETINGIEYPLDQSSPCAFPYDKIPEGVPLVGDYSSSFISRPIPHLERHAVIHAGVQKNLGPAGVTVIIVRNDYLVDTTEAMKLGGIPPVPIQNEYKILADNQSLYNTPPVFAIYVSALVLEYLLAKGGIENLEKTNREKARVLYETLEKAEAAGTVRMVVREKDARSWMNVVWEQVGEGANEKFLKGADGKGFRQLKGHRSVGGIRASLYNAVTVESVQGLSEYIDGFSA</sequence>
<keyword evidence="14" id="KW-1185">Reference proteome</keyword>
<evidence type="ECO:0000256" key="1">
    <source>
        <dbReference type="ARBA" id="ARBA00001933"/>
    </source>
</evidence>
<dbReference type="PANTHER" id="PTHR43247">
    <property type="entry name" value="PHOSPHOSERINE AMINOTRANSFERASE"/>
    <property type="match status" value="1"/>
</dbReference>
<comment type="catalytic activity">
    <reaction evidence="11">
        <text>O-phospho-L-serine + 2-oxoglutarate = 3-phosphooxypyruvate + L-glutamate</text>
        <dbReference type="Rhea" id="RHEA:14329"/>
        <dbReference type="ChEBI" id="CHEBI:16810"/>
        <dbReference type="ChEBI" id="CHEBI:18110"/>
        <dbReference type="ChEBI" id="CHEBI:29985"/>
        <dbReference type="ChEBI" id="CHEBI:57524"/>
        <dbReference type="EC" id="2.6.1.52"/>
    </reaction>
</comment>
<comment type="pathway">
    <text evidence="2">Amino-acid biosynthesis; L-serine biosynthesis; L-serine from 3-phospho-D-glycerate: step 2/3.</text>
</comment>
<keyword evidence="6" id="KW-0028">Amino-acid biosynthesis</keyword>
<dbReference type="GO" id="GO:0005737">
    <property type="term" value="C:cytoplasm"/>
    <property type="evidence" value="ECO:0007669"/>
    <property type="project" value="TreeGrafter"/>
</dbReference>
<protein>
    <recommendedName>
        <fullName evidence="4">phosphoserine transaminase</fullName>
        <ecNumber evidence="4">2.6.1.52</ecNumber>
    </recommendedName>
</protein>
<dbReference type="SUPFAM" id="SSF53383">
    <property type="entry name" value="PLP-dependent transferases"/>
    <property type="match status" value="1"/>
</dbReference>
<evidence type="ECO:0000256" key="9">
    <source>
        <dbReference type="ARBA" id="ARBA00023299"/>
    </source>
</evidence>
<evidence type="ECO:0000256" key="5">
    <source>
        <dbReference type="ARBA" id="ARBA00022576"/>
    </source>
</evidence>
<keyword evidence="8" id="KW-0663">Pyridoxal phosphate</keyword>
<dbReference type="GO" id="GO:0006564">
    <property type="term" value="P:L-serine biosynthetic process"/>
    <property type="evidence" value="ECO:0007669"/>
    <property type="project" value="UniProtKB-KW"/>
</dbReference>
<dbReference type="GO" id="GO:0004648">
    <property type="term" value="F:O-phospho-L-serine:2-oxoglutarate aminotransferase activity"/>
    <property type="evidence" value="ECO:0007669"/>
    <property type="project" value="UniProtKB-EC"/>
</dbReference>
<evidence type="ECO:0000313" key="14">
    <source>
        <dbReference type="Proteomes" id="UP001164286"/>
    </source>
</evidence>
<evidence type="ECO:0000256" key="8">
    <source>
        <dbReference type="ARBA" id="ARBA00022898"/>
    </source>
</evidence>
<keyword evidence="7" id="KW-0808">Transferase</keyword>
<evidence type="ECO:0000256" key="4">
    <source>
        <dbReference type="ARBA" id="ARBA00013030"/>
    </source>
</evidence>
<dbReference type="NCBIfam" id="NF003764">
    <property type="entry name" value="PRK05355.1"/>
    <property type="match status" value="1"/>
</dbReference>
<evidence type="ECO:0000256" key="11">
    <source>
        <dbReference type="ARBA" id="ARBA00049007"/>
    </source>
</evidence>
<dbReference type="Proteomes" id="UP001164286">
    <property type="component" value="Unassembled WGS sequence"/>
</dbReference>
<dbReference type="HAMAP" id="MF_00160">
    <property type="entry name" value="SerC_aminotrans_5"/>
    <property type="match status" value="1"/>
</dbReference>
<dbReference type="GO" id="GO:0030170">
    <property type="term" value="F:pyridoxal phosphate binding"/>
    <property type="evidence" value="ECO:0007669"/>
    <property type="project" value="TreeGrafter"/>
</dbReference>
<reference evidence="13" key="1">
    <citation type="journal article" date="2022" name="G3 (Bethesda)">
        <title>High quality genome of the basidiomycete yeast Dioszegia hungarica PDD-24b-2 isolated from cloud water.</title>
        <authorList>
            <person name="Jarrige D."/>
            <person name="Haridas S."/>
            <person name="Bleykasten-Grosshans C."/>
            <person name="Joly M."/>
            <person name="Nadalig T."/>
            <person name="Sancelme M."/>
            <person name="Vuilleumier S."/>
            <person name="Grigoriev I.V."/>
            <person name="Amato P."/>
            <person name="Bringel F."/>
        </authorList>
    </citation>
    <scope>NUCLEOTIDE SEQUENCE</scope>
    <source>
        <strain evidence="13">PDD-24b-2</strain>
    </source>
</reference>
<dbReference type="GeneID" id="77728386"/>
<dbReference type="InterPro" id="IPR000192">
    <property type="entry name" value="Aminotrans_V_dom"/>
</dbReference>
<comment type="catalytic activity">
    <reaction evidence="10">
        <text>4-(phosphooxy)-L-threonine + 2-oxoglutarate = (R)-3-hydroxy-2-oxo-4-phosphooxybutanoate + L-glutamate</text>
        <dbReference type="Rhea" id="RHEA:16573"/>
        <dbReference type="ChEBI" id="CHEBI:16810"/>
        <dbReference type="ChEBI" id="CHEBI:29985"/>
        <dbReference type="ChEBI" id="CHEBI:58452"/>
        <dbReference type="ChEBI" id="CHEBI:58538"/>
        <dbReference type="EC" id="2.6.1.52"/>
    </reaction>
</comment>
<organism evidence="13 14">
    <name type="scientific">Dioszegia hungarica</name>
    <dbReference type="NCBI Taxonomy" id="4972"/>
    <lineage>
        <taxon>Eukaryota</taxon>
        <taxon>Fungi</taxon>
        <taxon>Dikarya</taxon>
        <taxon>Basidiomycota</taxon>
        <taxon>Agaricomycotina</taxon>
        <taxon>Tremellomycetes</taxon>
        <taxon>Tremellales</taxon>
        <taxon>Bulleribasidiaceae</taxon>
        <taxon>Dioszegia</taxon>
    </lineage>
</organism>
<comment type="caution">
    <text evidence="13">The sequence shown here is derived from an EMBL/GenBank/DDBJ whole genome shotgun (WGS) entry which is preliminary data.</text>
</comment>
<keyword evidence="5" id="KW-0032">Aminotransferase</keyword>
<dbReference type="Gene3D" id="3.90.1150.10">
    <property type="entry name" value="Aspartate Aminotransferase, domain 1"/>
    <property type="match status" value="1"/>
</dbReference>
<evidence type="ECO:0000256" key="6">
    <source>
        <dbReference type="ARBA" id="ARBA00022605"/>
    </source>
</evidence>
<dbReference type="EC" id="2.6.1.52" evidence="4"/>
<dbReference type="Pfam" id="PF00266">
    <property type="entry name" value="Aminotran_5"/>
    <property type="match status" value="1"/>
</dbReference>
<dbReference type="InterPro" id="IPR015424">
    <property type="entry name" value="PyrdxlP-dep_Trfase"/>
</dbReference>
<evidence type="ECO:0000313" key="13">
    <source>
        <dbReference type="EMBL" id="KAI9632721.1"/>
    </source>
</evidence>
<evidence type="ECO:0000256" key="3">
    <source>
        <dbReference type="ARBA" id="ARBA00006904"/>
    </source>
</evidence>
<dbReference type="EMBL" id="JAKWFO010000014">
    <property type="protein sequence ID" value="KAI9632721.1"/>
    <property type="molecule type" value="Genomic_DNA"/>
</dbReference>
<gene>
    <name evidence="13" type="ORF">MKK02DRAFT_35460</name>
</gene>
<comment type="cofactor">
    <cofactor evidence="1">
        <name>pyridoxal 5'-phosphate</name>
        <dbReference type="ChEBI" id="CHEBI:597326"/>
    </cofactor>
</comment>
<feature type="domain" description="Aminotransferase class V" evidence="12">
    <location>
        <begin position="9"/>
        <end position="397"/>
    </location>
</feature>
<accession>A0AA38H316</accession>
<dbReference type="PIRSF" id="PIRSF000525">
    <property type="entry name" value="SerC"/>
    <property type="match status" value="1"/>
</dbReference>
<evidence type="ECO:0000256" key="2">
    <source>
        <dbReference type="ARBA" id="ARBA00005099"/>
    </source>
</evidence>
<evidence type="ECO:0000256" key="10">
    <source>
        <dbReference type="ARBA" id="ARBA00047630"/>
    </source>
</evidence>
<dbReference type="AlphaFoldDB" id="A0AA38H316"/>
<keyword evidence="9" id="KW-0718">Serine biosynthesis</keyword>
<dbReference type="RefSeq" id="XP_052942498.1">
    <property type="nucleotide sequence ID" value="XM_053089181.1"/>
</dbReference>
<name>A0AA38H316_9TREE</name>
<evidence type="ECO:0000259" key="12">
    <source>
        <dbReference type="Pfam" id="PF00266"/>
    </source>
</evidence>
<dbReference type="InterPro" id="IPR015422">
    <property type="entry name" value="PyrdxlP-dep_Trfase_small"/>
</dbReference>
<evidence type="ECO:0000256" key="7">
    <source>
        <dbReference type="ARBA" id="ARBA00022679"/>
    </source>
</evidence>
<dbReference type="FunFam" id="3.90.1150.10:FF:000006">
    <property type="entry name" value="Phosphoserine aminotransferase"/>
    <property type="match status" value="1"/>
</dbReference>
<dbReference type="InterPro" id="IPR022278">
    <property type="entry name" value="Pser_aminoTfrase"/>
</dbReference>
<dbReference type="PANTHER" id="PTHR43247:SF1">
    <property type="entry name" value="PHOSPHOSERINE AMINOTRANSFERASE"/>
    <property type="match status" value="1"/>
</dbReference>
<proteinExistence type="inferred from homology"/>
<dbReference type="FunFam" id="3.40.640.10:FF:000010">
    <property type="entry name" value="Phosphoserine aminotransferase"/>
    <property type="match status" value="1"/>
</dbReference>